<sequence length="64" mass="7578">MFFRYIARLSRNQNSTALLPLDQRPVISTEGRDLFILPELQTHWISPFGRDDRTLVEMTRESLK</sequence>
<gene>
    <name evidence="2" type="ORF">BECKSD772E_GA0070983_110010</name>
    <name evidence="1" type="ORF">BECKSD772F_GA0070984_109510</name>
</gene>
<evidence type="ECO:0000313" key="2">
    <source>
        <dbReference type="EMBL" id="VFK47634.1"/>
    </source>
</evidence>
<accession>A0A450YJ73</accession>
<reference evidence="1" key="1">
    <citation type="submission" date="2019-02" db="EMBL/GenBank/DDBJ databases">
        <authorList>
            <person name="Gruber-Vodicka R. H."/>
            <person name="Seah K. B. B."/>
        </authorList>
    </citation>
    <scope>NUCLEOTIDE SEQUENCE</scope>
    <source>
        <strain evidence="2">BECK_S1320</strain>
        <strain evidence="1">BECK_S1321</strain>
    </source>
</reference>
<dbReference type="AlphaFoldDB" id="A0A450YJ73"/>
<dbReference type="EMBL" id="CAADFU010000100">
    <property type="protein sequence ID" value="VFK47634.1"/>
    <property type="molecule type" value="Genomic_DNA"/>
</dbReference>
<proteinExistence type="predicted"/>
<organism evidence="1">
    <name type="scientific">Candidatus Kentrum sp. SD</name>
    <dbReference type="NCBI Taxonomy" id="2126332"/>
    <lineage>
        <taxon>Bacteria</taxon>
        <taxon>Pseudomonadati</taxon>
        <taxon>Pseudomonadota</taxon>
        <taxon>Gammaproteobacteria</taxon>
        <taxon>Candidatus Kentrum</taxon>
    </lineage>
</organism>
<protein>
    <submittedName>
        <fullName evidence="1">Uncharacterized protein</fullName>
    </submittedName>
</protein>
<evidence type="ECO:0000313" key="1">
    <source>
        <dbReference type="EMBL" id="VFK41578.1"/>
    </source>
</evidence>
<dbReference type="EMBL" id="CAADFR010000095">
    <property type="protein sequence ID" value="VFK41578.1"/>
    <property type="molecule type" value="Genomic_DNA"/>
</dbReference>
<name>A0A450YJ73_9GAMM</name>